<keyword evidence="7" id="KW-1185">Reference proteome</keyword>
<evidence type="ECO:0000256" key="4">
    <source>
        <dbReference type="SAM" id="MobiDB-lite"/>
    </source>
</evidence>
<dbReference type="GO" id="GO:0003677">
    <property type="term" value="F:DNA binding"/>
    <property type="evidence" value="ECO:0007669"/>
    <property type="project" value="InterPro"/>
</dbReference>
<dbReference type="Pfam" id="PF00172">
    <property type="entry name" value="Zn_clus"/>
    <property type="match status" value="1"/>
</dbReference>
<dbReference type="GO" id="GO:0005634">
    <property type="term" value="C:nucleus"/>
    <property type="evidence" value="ECO:0007669"/>
    <property type="project" value="UniProtKB-SubCell"/>
</dbReference>
<feature type="domain" description="Zn(2)-C6 fungal-type" evidence="5">
    <location>
        <begin position="23"/>
        <end position="52"/>
    </location>
</feature>
<dbReference type="PROSITE" id="PS00463">
    <property type="entry name" value="ZN2_CY6_FUNGAL_1"/>
    <property type="match status" value="1"/>
</dbReference>
<dbReference type="InterPro" id="IPR007219">
    <property type="entry name" value="XnlR_reg_dom"/>
</dbReference>
<organism evidence="6 7">
    <name type="scientific">Cutaneotrichosporon oleaginosum</name>
    <dbReference type="NCBI Taxonomy" id="879819"/>
    <lineage>
        <taxon>Eukaryota</taxon>
        <taxon>Fungi</taxon>
        <taxon>Dikarya</taxon>
        <taxon>Basidiomycota</taxon>
        <taxon>Agaricomycotina</taxon>
        <taxon>Tremellomycetes</taxon>
        <taxon>Trichosporonales</taxon>
        <taxon>Trichosporonaceae</taxon>
        <taxon>Cutaneotrichosporon</taxon>
    </lineage>
</organism>
<dbReference type="RefSeq" id="XP_018280312.1">
    <property type="nucleotide sequence ID" value="XM_018422617.1"/>
</dbReference>
<dbReference type="SMART" id="SM00066">
    <property type="entry name" value="GAL4"/>
    <property type="match status" value="1"/>
</dbReference>
<dbReference type="GO" id="GO:0000981">
    <property type="term" value="F:DNA-binding transcription factor activity, RNA polymerase II-specific"/>
    <property type="evidence" value="ECO:0007669"/>
    <property type="project" value="InterPro"/>
</dbReference>
<evidence type="ECO:0000313" key="7">
    <source>
        <dbReference type="Proteomes" id="UP000053611"/>
    </source>
</evidence>
<feature type="region of interest" description="Disordered" evidence="4">
    <location>
        <begin position="108"/>
        <end position="138"/>
    </location>
</feature>
<dbReference type="PANTHER" id="PTHR31001">
    <property type="entry name" value="UNCHARACTERIZED TRANSCRIPTIONAL REGULATORY PROTEIN"/>
    <property type="match status" value="1"/>
</dbReference>
<dbReference type="SMART" id="SM00906">
    <property type="entry name" value="Fungal_trans"/>
    <property type="match status" value="1"/>
</dbReference>
<dbReference type="InterPro" id="IPR050613">
    <property type="entry name" value="Sec_Metabolite_Reg"/>
</dbReference>
<dbReference type="SUPFAM" id="SSF57701">
    <property type="entry name" value="Zn2/Cys6 DNA-binding domain"/>
    <property type="match status" value="1"/>
</dbReference>
<gene>
    <name evidence="6" type="ORF">CC85DRAFT_284105</name>
</gene>
<dbReference type="InterPro" id="IPR036864">
    <property type="entry name" value="Zn2-C6_fun-type_DNA-bd_sf"/>
</dbReference>
<dbReference type="STRING" id="879819.A0A0J0XRR8"/>
<keyword evidence="2" id="KW-0479">Metal-binding</keyword>
<dbReference type="GO" id="GO:0006351">
    <property type="term" value="P:DNA-templated transcription"/>
    <property type="evidence" value="ECO:0007669"/>
    <property type="project" value="InterPro"/>
</dbReference>
<dbReference type="AlphaFoldDB" id="A0A0J0XRR8"/>
<dbReference type="PROSITE" id="PS50048">
    <property type="entry name" value="ZN2_CY6_FUNGAL_2"/>
    <property type="match status" value="1"/>
</dbReference>
<dbReference type="CDD" id="cd00067">
    <property type="entry name" value="GAL4"/>
    <property type="match status" value="1"/>
</dbReference>
<comment type="subcellular location">
    <subcellularLocation>
        <location evidence="1">Nucleus</location>
    </subcellularLocation>
</comment>
<dbReference type="Proteomes" id="UP000053611">
    <property type="component" value="Unassembled WGS sequence"/>
</dbReference>
<dbReference type="GO" id="GO:0008270">
    <property type="term" value="F:zinc ion binding"/>
    <property type="evidence" value="ECO:0007669"/>
    <property type="project" value="InterPro"/>
</dbReference>
<accession>A0A0J0XRR8</accession>
<protein>
    <recommendedName>
        <fullName evidence="5">Zn(2)-C6 fungal-type domain-containing protein</fullName>
    </recommendedName>
</protein>
<sequence>MPKEDSDTPKRNRGGNRNQPIVSCLECRRMKWRCDRQFPCAHCRRRGLSHLCPGKVPSAAIGATRAGIPSTSDRRLAPTPPSAVTEILTARIAELEAQIEAVRAAISAPRPSTASPAVTRDSEVVEEEAGGKPGDDALLSVDDGGRSTFYGSAATHYLIGREEADMRLVAPFVGGGGGLTDILLGKLPARALGERWLQIYFECASFMNDIVERGRVAAEMDACYTLTPTDNQQAAIVLTILSIGASTDLDLPPYNAEAEKLFMAARAALNIDPSGSMAFVQCITLMSRYLANCTHPYTFGTFWTTLGTAARCAQSLGLHRDGSKWGFDPEVSDLRRRVFWEIQTEDVLQSLTQGRPRCITDATIDARFPTASHDGDRVQTLFNDAKYRLIRIMGQINDQQTTTRPVPYADTMRLHHAIREFECDLAPELKAGYAGPVGGGASFAAWQQLYIRLLVHVSYNFLHHAHFARALRDYPTEPLASPFQFSYVAELDASRAILNIFEDALELSTPVASRFWIFFFDAFTSTINFAGVAMRAPRSSLAPAALSQAERGVALATRLPDGIRGREDLPMLRRVLARAQQAMVQGADGGSDDESSALLRTGHQVVRQSGANVSPKLLQSFSPHANIGLGEDERRLPATLDEAREVAETLPGPELALELDPLIFHVVQDDFGRCVDDELEAFIASIGLAPLKEA</sequence>
<evidence type="ECO:0000256" key="1">
    <source>
        <dbReference type="ARBA" id="ARBA00004123"/>
    </source>
</evidence>
<dbReference type="PANTHER" id="PTHR31001:SF56">
    <property type="entry name" value="ZN(2)-C6 FUNGAL-TYPE DOMAIN-CONTAINING PROTEIN"/>
    <property type="match status" value="1"/>
</dbReference>
<dbReference type="InterPro" id="IPR001138">
    <property type="entry name" value="Zn2Cys6_DnaBD"/>
</dbReference>
<proteinExistence type="predicted"/>
<dbReference type="OrthoDB" id="424974at2759"/>
<evidence type="ECO:0000256" key="3">
    <source>
        <dbReference type="ARBA" id="ARBA00023242"/>
    </source>
</evidence>
<evidence type="ECO:0000259" key="5">
    <source>
        <dbReference type="PROSITE" id="PS50048"/>
    </source>
</evidence>
<evidence type="ECO:0000256" key="2">
    <source>
        <dbReference type="ARBA" id="ARBA00022723"/>
    </source>
</evidence>
<keyword evidence="3" id="KW-0539">Nucleus</keyword>
<dbReference type="Pfam" id="PF04082">
    <property type="entry name" value="Fungal_trans"/>
    <property type="match status" value="1"/>
</dbReference>
<dbReference type="GeneID" id="28983220"/>
<evidence type="ECO:0000313" key="6">
    <source>
        <dbReference type="EMBL" id="KLT43821.1"/>
    </source>
</evidence>
<dbReference type="EMBL" id="KQ087191">
    <property type="protein sequence ID" value="KLT43821.1"/>
    <property type="molecule type" value="Genomic_DNA"/>
</dbReference>
<dbReference type="CDD" id="cd12148">
    <property type="entry name" value="fungal_TF_MHR"/>
    <property type="match status" value="1"/>
</dbReference>
<name>A0A0J0XRR8_9TREE</name>
<dbReference type="Gene3D" id="4.10.240.10">
    <property type="entry name" value="Zn(2)-C6 fungal-type DNA-binding domain"/>
    <property type="match status" value="1"/>
</dbReference>
<reference evidence="6 7" key="1">
    <citation type="submission" date="2015-03" db="EMBL/GenBank/DDBJ databases">
        <title>Genomics and transcriptomics of the oil-accumulating basidiomycete yeast T. oleaginosus allow insights into substrate utilization and the diverse evolutionary trajectories of mating systems in fungi.</title>
        <authorList>
            <consortium name="DOE Joint Genome Institute"/>
            <person name="Kourist R."/>
            <person name="Kracht O."/>
            <person name="Bracharz F."/>
            <person name="Lipzen A."/>
            <person name="Nolan M."/>
            <person name="Ohm R."/>
            <person name="Grigoriev I."/>
            <person name="Sun S."/>
            <person name="Heitman J."/>
            <person name="Bruck T."/>
            <person name="Nowrousian M."/>
        </authorList>
    </citation>
    <scope>NUCLEOTIDE SEQUENCE [LARGE SCALE GENOMIC DNA]</scope>
    <source>
        <strain evidence="6 7">IBC0246</strain>
    </source>
</reference>